<keyword evidence="2" id="KW-1185">Reference proteome</keyword>
<evidence type="ECO:0000313" key="2">
    <source>
        <dbReference type="Proteomes" id="UP000618943"/>
    </source>
</evidence>
<accession>A0ABS1H3W1</accession>
<evidence type="ECO:0000313" key="1">
    <source>
        <dbReference type="EMBL" id="MBK3494087.1"/>
    </source>
</evidence>
<sequence>MKYEVAVAYGNEGLIKKVVNSVEEIVVEDEAYFLYDVDGDMIFSAPLISVVYIQNI</sequence>
<reference evidence="1 2" key="1">
    <citation type="submission" date="2020-12" db="EMBL/GenBank/DDBJ databases">
        <title>YIM B01967 draft genome.</title>
        <authorList>
            <person name="Yan X."/>
        </authorList>
    </citation>
    <scope>NUCLEOTIDE SEQUENCE [LARGE SCALE GENOMIC DNA]</scope>
    <source>
        <strain evidence="1 2">YIM B01967</strain>
    </source>
</reference>
<organism evidence="1 2">
    <name type="scientific">Viridibacillus soli</name>
    <dbReference type="NCBI Taxonomy" id="2798301"/>
    <lineage>
        <taxon>Bacteria</taxon>
        <taxon>Bacillati</taxon>
        <taxon>Bacillota</taxon>
        <taxon>Bacilli</taxon>
        <taxon>Bacillales</taxon>
        <taxon>Caryophanaceae</taxon>
        <taxon>Viridibacillus</taxon>
    </lineage>
</organism>
<gene>
    <name evidence="1" type="ORF">JFL43_04290</name>
</gene>
<comment type="caution">
    <text evidence="1">The sequence shown here is derived from an EMBL/GenBank/DDBJ whole genome shotgun (WGS) entry which is preliminary data.</text>
</comment>
<dbReference type="RefSeq" id="WP_200748076.1">
    <property type="nucleotide sequence ID" value="NZ_JAEOAH010000004.1"/>
</dbReference>
<dbReference type="EMBL" id="JAEOAH010000004">
    <property type="protein sequence ID" value="MBK3494087.1"/>
    <property type="molecule type" value="Genomic_DNA"/>
</dbReference>
<dbReference type="Proteomes" id="UP000618943">
    <property type="component" value="Unassembled WGS sequence"/>
</dbReference>
<proteinExistence type="predicted"/>
<protein>
    <submittedName>
        <fullName evidence="1">Uncharacterized protein</fullName>
    </submittedName>
</protein>
<name>A0ABS1H3W1_9BACL</name>